<dbReference type="EMBL" id="CP001135">
    <property type="protein sequence ID" value="ACY84580.1"/>
    <property type="molecule type" value="Genomic_DNA"/>
</dbReference>
<dbReference type="Proteomes" id="UP000002634">
    <property type="component" value="Chromosome"/>
</dbReference>
<evidence type="ECO:0000313" key="2">
    <source>
        <dbReference type="Proteomes" id="UP000002634"/>
    </source>
</evidence>
<accession>A0AAU8PNF2</accession>
<dbReference type="KEGG" id="etr:ETAE_1743"/>
<evidence type="ECO:0000313" key="1">
    <source>
        <dbReference type="EMBL" id="ACY84580.1"/>
    </source>
</evidence>
<dbReference type="AlphaFoldDB" id="A0AAU8PNF2"/>
<proteinExistence type="predicted"/>
<organism evidence="1 2">
    <name type="scientific">Edwardsiella piscicida</name>
    <dbReference type="NCBI Taxonomy" id="1263550"/>
    <lineage>
        <taxon>Bacteria</taxon>
        <taxon>Pseudomonadati</taxon>
        <taxon>Pseudomonadota</taxon>
        <taxon>Gammaproteobacteria</taxon>
        <taxon>Enterobacterales</taxon>
        <taxon>Hafniaceae</taxon>
        <taxon>Edwardsiella</taxon>
    </lineage>
</organism>
<keyword evidence="2" id="KW-1185">Reference proteome</keyword>
<protein>
    <submittedName>
        <fullName evidence="1">Uncharacterized protein</fullName>
    </submittedName>
</protein>
<gene>
    <name evidence="1" type="ordered locus">ETAE_1743</name>
</gene>
<reference evidence="1 2" key="1">
    <citation type="journal article" date="2009" name="PLoS ONE">
        <title>Genome sequence of the versatile fish pathogen Edwardsiella tarda provides insights into its adaptation to broad host ranges and intracellular niches.</title>
        <authorList>
            <person name="Wang Q."/>
            <person name="Yang M."/>
            <person name="Xiao J."/>
            <person name="Wu H."/>
            <person name="Wang X."/>
            <person name="Lv Y."/>
            <person name="Xu L."/>
            <person name="Zheng H."/>
            <person name="Wang S."/>
            <person name="Zhao G."/>
            <person name="Liu Q."/>
            <person name="Zhang Y."/>
        </authorList>
    </citation>
    <scope>NUCLEOTIDE SEQUENCE [LARGE SCALE GENOMIC DNA]</scope>
    <source>
        <strain evidence="2">EIB202 / CCTCC M208068</strain>
    </source>
</reference>
<sequence length="61" mass="6637">MALRCFIYLCDFILARAVIFNFRSDCSLPAKPRAASLCAYFYAVIPAAANTTSTGKIIALT</sequence>
<name>A0AAU8PNF2_EDWPI</name>